<evidence type="ECO:0008006" key="3">
    <source>
        <dbReference type="Google" id="ProtNLM"/>
    </source>
</evidence>
<sequence>MPKFHLTTFWLIPAPVKTVWSCLVDTETWPSWWKYVIAVEQMEEGDINGINNVRRYYWRTCLPYSLMLNLRVTQIQANRFINVEVTGDLQGEGICQLTSAGSTNQTQVEFKWRVYTCKPWMNWFASLTRPIFAWNHARVMKKGEQSLIQHLATMKNS</sequence>
<keyword evidence="2" id="KW-1185">Reference proteome</keyword>
<reference evidence="1 2" key="1">
    <citation type="submission" date="2020-02" db="EMBL/GenBank/DDBJ databases">
        <authorList>
            <person name="Hogendoorn C."/>
        </authorList>
    </citation>
    <scope>NUCLEOTIDE SEQUENCE [LARGE SCALE GENOMIC DNA]</scope>
    <source>
        <strain evidence="1">METHB21</strain>
    </source>
</reference>
<dbReference type="AlphaFoldDB" id="A0A8S0XA19"/>
<dbReference type="RefSeq" id="WP_174627640.1">
    <property type="nucleotide sequence ID" value="NZ_CADCXN010000124.1"/>
</dbReference>
<accession>A0A8S0XA19</accession>
<evidence type="ECO:0000313" key="2">
    <source>
        <dbReference type="Proteomes" id="UP000494216"/>
    </source>
</evidence>
<dbReference type="SUPFAM" id="SSF55961">
    <property type="entry name" value="Bet v1-like"/>
    <property type="match status" value="1"/>
</dbReference>
<dbReference type="Gene3D" id="3.30.530.20">
    <property type="match status" value="1"/>
</dbReference>
<proteinExistence type="predicted"/>
<dbReference type="EMBL" id="CADCXN010000124">
    <property type="protein sequence ID" value="CAA9892936.1"/>
    <property type="molecule type" value="Genomic_DNA"/>
</dbReference>
<protein>
    <recommendedName>
        <fullName evidence="3">Polyketide cyclase</fullName>
    </recommendedName>
</protein>
<dbReference type="InterPro" id="IPR023393">
    <property type="entry name" value="START-like_dom_sf"/>
</dbReference>
<dbReference type="InterPro" id="IPR019587">
    <property type="entry name" value="Polyketide_cyclase/dehydratase"/>
</dbReference>
<dbReference type="CDD" id="cd07824">
    <property type="entry name" value="SRPBCC_6"/>
    <property type="match status" value="1"/>
</dbReference>
<name>A0A8S0XA19_9GAMM</name>
<gene>
    <name evidence="1" type="ORF">METHB2_90043</name>
</gene>
<evidence type="ECO:0000313" key="1">
    <source>
        <dbReference type="EMBL" id="CAA9892936.1"/>
    </source>
</evidence>
<dbReference type="Proteomes" id="UP000494216">
    <property type="component" value="Unassembled WGS sequence"/>
</dbReference>
<dbReference type="Pfam" id="PF10604">
    <property type="entry name" value="Polyketide_cyc2"/>
    <property type="match status" value="1"/>
</dbReference>
<comment type="caution">
    <text evidence="1">The sequence shown here is derived from an EMBL/GenBank/DDBJ whole genome shotgun (WGS) entry which is preliminary data.</text>
</comment>
<organism evidence="1 2">
    <name type="scientific">Candidatus Methylobacter favarea</name>
    <dbReference type="NCBI Taxonomy" id="2707345"/>
    <lineage>
        <taxon>Bacteria</taxon>
        <taxon>Pseudomonadati</taxon>
        <taxon>Pseudomonadota</taxon>
        <taxon>Gammaproteobacteria</taxon>
        <taxon>Methylococcales</taxon>
        <taxon>Methylococcaceae</taxon>
        <taxon>Methylobacter</taxon>
    </lineage>
</organism>